<comment type="caution">
    <text evidence="2">The sequence shown here is derived from an EMBL/GenBank/DDBJ whole genome shotgun (WGS) entry which is preliminary data.</text>
</comment>
<keyword evidence="3" id="KW-1185">Reference proteome</keyword>
<dbReference type="InterPro" id="IPR002686">
    <property type="entry name" value="Transposase_17"/>
</dbReference>
<evidence type="ECO:0000259" key="1">
    <source>
        <dbReference type="SMART" id="SM01321"/>
    </source>
</evidence>
<dbReference type="Pfam" id="PF01797">
    <property type="entry name" value="Y1_Tnp"/>
    <property type="match status" value="1"/>
</dbReference>
<dbReference type="Gene3D" id="3.30.70.1290">
    <property type="entry name" value="Transposase IS200-like"/>
    <property type="match status" value="1"/>
</dbReference>
<dbReference type="NCBIfam" id="NF047646">
    <property type="entry name" value="REP_Tyr_transpos"/>
    <property type="match status" value="1"/>
</dbReference>
<dbReference type="Proteomes" id="UP000611629">
    <property type="component" value="Unassembled WGS sequence"/>
</dbReference>
<proteinExistence type="predicted"/>
<evidence type="ECO:0000313" key="3">
    <source>
        <dbReference type="Proteomes" id="UP000611629"/>
    </source>
</evidence>
<feature type="domain" description="Transposase IS200-like" evidence="1">
    <location>
        <begin position="9"/>
        <end position="123"/>
    </location>
</feature>
<dbReference type="SUPFAM" id="SSF143422">
    <property type="entry name" value="Transposase IS200-like"/>
    <property type="match status" value="1"/>
</dbReference>
<evidence type="ECO:0000313" key="2">
    <source>
        <dbReference type="EMBL" id="NYB74900.1"/>
    </source>
</evidence>
<name>A0A974BLN9_SEDHY</name>
<dbReference type="AlphaFoldDB" id="A0A974BLN9"/>
<dbReference type="SMART" id="SM01321">
    <property type="entry name" value="Y1_Tnp"/>
    <property type="match status" value="1"/>
</dbReference>
<dbReference type="InterPro" id="IPR036515">
    <property type="entry name" value="Transposase_17_sf"/>
</dbReference>
<protein>
    <submittedName>
        <fullName evidence="2">Transposase</fullName>
    </submittedName>
</protein>
<gene>
    <name evidence="2" type="ORF">HZF24_12200</name>
</gene>
<dbReference type="EMBL" id="JACBNQ010000014">
    <property type="protein sequence ID" value="NYB74900.1"/>
    <property type="molecule type" value="Genomic_DNA"/>
</dbReference>
<sequence>MPRQARVHSDTGIYHIMIRGNDKRIIFLDNEDRKRFISTLFEKASEENIRIYAYCLMNNHVHLLLHEEDDNIAILMKRINVSYVYYFNKRYKRVGHLFQDRFKSEIVDNDDYLLAVVRYIHNNPVKAGIVSSPEKYLWSSYNDYISTKKRNDLVTDKVLNLFSENISLAIKQFINFSNLDCDIKFIDFIEKEELKVEKERQAIEALNDILLPKGLCSKDLSMRENRDIRNKTVIYLKYEFDLSSRQISAIANISKGTVLKILNKNS</sequence>
<accession>A0A974BLN9</accession>
<dbReference type="RefSeq" id="WP_179238606.1">
    <property type="nucleotide sequence ID" value="NZ_JACBNQ010000014.1"/>
</dbReference>
<dbReference type="GO" id="GO:0003677">
    <property type="term" value="F:DNA binding"/>
    <property type="evidence" value="ECO:0007669"/>
    <property type="project" value="InterPro"/>
</dbReference>
<dbReference type="GO" id="GO:0004803">
    <property type="term" value="F:transposase activity"/>
    <property type="evidence" value="ECO:0007669"/>
    <property type="project" value="InterPro"/>
</dbReference>
<dbReference type="GO" id="GO:0006313">
    <property type="term" value="P:DNA transposition"/>
    <property type="evidence" value="ECO:0007669"/>
    <property type="project" value="InterPro"/>
</dbReference>
<dbReference type="PANTHER" id="PTHR34322:SF2">
    <property type="entry name" value="TRANSPOSASE IS200-LIKE DOMAIN-CONTAINING PROTEIN"/>
    <property type="match status" value="1"/>
</dbReference>
<organism evidence="2 3">
    <name type="scientific">Sedimentibacter hydroxybenzoicus DSM 7310</name>
    <dbReference type="NCBI Taxonomy" id="1123245"/>
    <lineage>
        <taxon>Bacteria</taxon>
        <taxon>Bacillati</taxon>
        <taxon>Bacillota</taxon>
        <taxon>Tissierellia</taxon>
        <taxon>Sedimentibacter</taxon>
    </lineage>
</organism>
<reference evidence="2" key="1">
    <citation type="submission" date="2020-07" db="EMBL/GenBank/DDBJ databases">
        <title>Genomic analysis of a strain of Sedimentibacter Hydroxybenzoicus DSM7310.</title>
        <authorList>
            <person name="Ma S."/>
        </authorList>
    </citation>
    <scope>NUCLEOTIDE SEQUENCE</scope>
    <source>
        <strain evidence="2">DSM 7310</strain>
    </source>
</reference>
<dbReference type="PANTHER" id="PTHR34322">
    <property type="entry name" value="TRANSPOSASE, Y1_TNP DOMAIN-CONTAINING"/>
    <property type="match status" value="1"/>
</dbReference>